<dbReference type="AlphaFoldDB" id="A0A165QDD7"/>
<accession>A0A165QDD7</accession>
<dbReference type="PANTHER" id="PTHR43712">
    <property type="entry name" value="PUTATIVE (AFU_ORTHOLOGUE AFUA_4G14580)-RELATED"/>
    <property type="match status" value="1"/>
</dbReference>
<sequence length="276" mass="30064">MVQISELSSLLGTLATSIDILQAELLRQGLSEPSLCTSRPHPLDDPSYLSPPKMYEAQRIAFGCLAILHFGLLEQLFSSGEVPGLRLVTELGIYEILEEVKDPEVGESLQVIAAETSTDASKLGTKHSASLTTRGWFRETKLGHFANSRRSHTLKMGSKGYYVAKNMRALFYTRSVGKLLELMTHSDETFRMSRNPAKTGWNLYTNSPMPVFGSGGLLHTNIEEGKKFALAVTGFGSSSNNAVMQDIPWMDIAKDVDAIVDIGGSQGALCCDLAMA</sequence>
<name>A0A165QDD7_9AGAM</name>
<evidence type="ECO:0008006" key="3">
    <source>
        <dbReference type="Google" id="ProtNLM"/>
    </source>
</evidence>
<organism evidence="1 2">
    <name type="scientific">Neolentinus lepideus HHB14362 ss-1</name>
    <dbReference type="NCBI Taxonomy" id="1314782"/>
    <lineage>
        <taxon>Eukaryota</taxon>
        <taxon>Fungi</taxon>
        <taxon>Dikarya</taxon>
        <taxon>Basidiomycota</taxon>
        <taxon>Agaricomycotina</taxon>
        <taxon>Agaricomycetes</taxon>
        <taxon>Gloeophyllales</taxon>
        <taxon>Gloeophyllaceae</taxon>
        <taxon>Neolentinus</taxon>
    </lineage>
</organism>
<dbReference type="InParanoid" id="A0A165QDD7"/>
<gene>
    <name evidence="1" type="ORF">NEOLEDRAFT_1097916</name>
</gene>
<dbReference type="OrthoDB" id="1606438at2759"/>
<dbReference type="Gene3D" id="3.40.50.150">
    <property type="entry name" value="Vaccinia Virus protein VP39"/>
    <property type="match status" value="1"/>
</dbReference>
<dbReference type="EMBL" id="KV425597">
    <property type="protein sequence ID" value="KZT22269.1"/>
    <property type="molecule type" value="Genomic_DNA"/>
</dbReference>
<dbReference type="STRING" id="1314782.A0A165QDD7"/>
<reference evidence="1 2" key="1">
    <citation type="journal article" date="2016" name="Mol. Biol. Evol.">
        <title>Comparative Genomics of Early-Diverging Mushroom-Forming Fungi Provides Insights into the Origins of Lignocellulose Decay Capabilities.</title>
        <authorList>
            <person name="Nagy L.G."/>
            <person name="Riley R."/>
            <person name="Tritt A."/>
            <person name="Adam C."/>
            <person name="Daum C."/>
            <person name="Floudas D."/>
            <person name="Sun H."/>
            <person name="Yadav J.S."/>
            <person name="Pangilinan J."/>
            <person name="Larsson K.H."/>
            <person name="Matsuura K."/>
            <person name="Barry K."/>
            <person name="Labutti K."/>
            <person name="Kuo R."/>
            <person name="Ohm R.A."/>
            <person name="Bhattacharya S.S."/>
            <person name="Shirouzu T."/>
            <person name="Yoshinaga Y."/>
            <person name="Martin F.M."/>
            <person name="Grigoriev I.V."/>
            <person name="Hibbett D.S."/>
        </authorList>
    </citation>
    <scope>NUCLEOTIDE SEQUENCE [LARGE SCALE GENOMIC DNA]</scope>
    <source>
        <strain evidence="1 2">HHB14362 ss-1</strain>
    </source>
</reference>
<keyword evidence="2" id="KW-1185">Reference proteome</keyword>
<dbReference type="InterPro" id="IPR036388">
    <property type="entry name" value="WH-like_DNA-bd_sf"/>
</dbReference>
<evidence type="ECO:0000313" key="2">
    <source>
        <dbReference type="Proteomes" id="UP000076761"/>
    </source>
</evidence>
<protein>
    <recommendedName>
        <fullName evidence="3">O-methyltransferase domain-containing protein</fullName>
    </recommendedName>
</protein>
<dbReference type="Gene3D" id="1.10.10.10">
    <property type="entry name" value="Winged helix-like DNA-binding domain superfamily/Winged helix DNA-binding domain"/>
    <property type="match status" value="1"/>
</dbReference>
<evidence type="ECO:0000313" key="1">
    <source>
        <dbReference type="EMBL" id="KZT22269.1"/>
    </source>
</evidence>
<dbReference type="InterPro" id="IPR029063">
    <property type="entry name" value="SAM-dependent_MTases_sf"/>
</dbReference>
<dbReference type="Proteomes" id="UP000076761">
    <property type="component" value="Unassembled WGS sequence"/>
</dbReference>
<dbReference type="PANTHER" id="PTHR43712:SF2">
    <property type="entry name" value="O-METHYLTRANSFERASE CICE"/>
    <property type="match status" value="1"/>
</dbReference>
<proteinExistence type="predicted"/>